<dbReference type="PRINTS" id="PR00313">
    <property type="entry name" value="CABNDNGRPT"/>
</dbReference>
<comment type="subcellular location">
    <subcellularLocation>
        <location evidence="1">Secreted</location>
    </subcellularLocation>
</comment>
<dbReference type="PANTHER" id="PTHR38340">
    <property type="entry name" value="S-LAYER PROTEIN"/>
    <property type="match status" value="1"/>
</dbReference>
<dbReference type="GO" id="GO:0005509">
    <property type="term" value="F:calcium ion binding"/>
    <property type="evidence" value="ECO:0007669"/>
    <property type="project" value="InterPro"/>
</dbReference>
<dbReference type="InterPro" id="IPR018511">
    <property type="entry name" value="Hemolysin-typ_Ca-bd_CS"/>
</dbReference>
<keyword evidence="4" id="KW-1185">Reference proteome</keyword>
<organism evidence="3 4">
    <name type="scientific">Ephemeroptericola cinctiostellae</name>
    <dbReference type="NCBI Taxonomy" id="2268024"/>
    <lineage>
        <taxon>Bacteria</taxon>
        <taxon>Pseudomonadati</taxon>
        <taxon>Pseudomonadota</taxon>
        <taxon>Betaproteobacteria</taxon>
        <taxon>Burkholderiales</taxon>
        <taxon>Burkholderiaceae</taxon>
        <taxon>Ephemeroptericola</taxon>
    </lineage>
</organism>
<dbReference type="InterPro" id="IPR050557">
    <property type="entry name" value="RTX_toxin/Mannuronan_C5-epim"/>
</dbReference>
<dbReference type="Proteomes" id="UP000252182">
    <property type="component" value="Chromosome"/>
</dbReference>
<evidence type="ECO:0000256" key="2">
    <source>
        <dbReference type="ARBA" id="ARBA00022525"/>
    </source>
</evidence>
<keyword evidence="2" id="KW-0964">Secreted</keyword>
<dbReference type="AlphaFoldDB" id="A0A345D947"/>
<reference evidence="4" key="1">
    <citation type="submission" date="2018-07" db="EMBL/GenBank/DDBJ databases">
        <authorList>
            <person name="Kim H."/>
        </authorList>
    </citation>
    <scope>NUCLEOTIDE SEQUENCE [LARGE SCALE GENOMIC DNA]</scope>
    <source>
        <strain evidence="4">F02</strain>
    </source>
</reference>
<dbReference type="GO" id="GO:0005576">
    <property type="term" value="C:extracellular region"/>
    <property type="evidence" value="ECO:0007669"/>
    <property type="project" value="UniProtKB-SubCell"/>
</dbReference>
<dbReference type="Pfam" id="PF00353">
    <property type="entry name" value="HemolysinCabind"/>
    <property type="match status" value="5"/>
</dbReference>
<dbReference type="PANTHER" id="PTHR38340:SF1">
    <property type="entry name" value="S-LAYER PROTEIN"/>
    <property type="match status" value="1"/>
</dbReference>
<dbReference type="OrthoDB" id="9047490at2"/>
<evidence type="ECO:0000313" key="3">
    <source>
        <dbReference type="EMBL" id="AXF84885.1"/>
    </source>
</evidence>
<evidence type="ECO:0000256" key="1">
    <source>
        <dbReference type="ARBA" id="ARBA00004613"/>
    </source>
</evidence>
<dbReference type="Gene3D" id="2.150.10.10">
    <property type="entry name" value="Serralysin-like metalloprotease, C-terminal"/>
    <property type="match status" value="4"/>
</dbReference>
<proteinExistence type="predicted"/>
<accession>A0A345D947</accession>
<dbReference type="PROSITE" id="PS00330">
    <property type="entry name" value="HEMOLYSIN_CALCIUM"/>
    <property type="match status" value="2"/>
</dbReference>
<protein>
    <submittedName>
        <fullName evidence="3">Bifunctional hemolysin/adenylate cyclase</fullName>
    </submittedName>
</protein>
<dbReference type="InterPro" id="IPR001343">
    <property type="entry name" value="Hemolysn_Ca-bd"/>
</dbReference>
<name>A0A345D947_9BURK</name>
<dbReference type="EMBL" id="CP031124">
    <property type="protein sequence ID" value="AXF84885.1"/>
    <property type="molecule type" value="Genomic_DNA"/>
</dbReference>
<dbReference type="SUPFAM" id="SSF51120">
    <property type="entry name" value="beta-Roll"/>
    <property type="match status" value="5"/>
</dbReference>
<dbReference type="InterPro" id="IPR011049">
    <property type="entry name" value="Serralysin-like_metalloprot_C"/>
</dbReference>
<dbReference type="KEGG" id="hyf:DTO96_100596"/>
<sequence length="824" mass="86193">MSVSSSNNAYATRTIVSPAAGLVSSTDVNMINGSQLYASLSTVMVVASLSTVTHVGNSTDVINGSQLYSSISIGAAVVASLSTASGMAYVSSQTSGVGTQLLGAGSTVASLSTSILAVNSLSTTTSTGFSTNGTQGEALDESISVQVNGRLSTITYATKLTGTSGSEVIRGTVDVELIEGGKGDDTFYGGGNTSITSPDDIWGETYSDTFVFQKGDGKDSIIDLVNSDMITTNSIHHGRIVFKDVTSSEVSITADGQFISIHYGVSDQITLGYPNMSSAAVFTWSGLSQIVFSDGVTWTGNELHEKIKALLTVNTSGTQGNDRLVGQVGKLNTINGWDGDDLLIGSTATDSLYGGAGNDTLIGSGGWIDFLAGGAGNDVYVNPNGSVFEKANEGFDTVLSNSSRWLGSNVEALRLTGTANINGFGNELNNQLVGNAGDNRIEGQAGNDTLNGNGGNDSLYGGAGDDVYYINAVGNTFISENWNDGKDMVISSVNYDLSNLQAELEYLQLTGTANINGTGNSLNNTLWGNSGNNVLSGGAGNDRLNGRGGQDTLKGGLGNDVYVVNVADAAAKIIEKQNEGVDTVVSSVDYALGANVENLILADYSAHSYSMYSGWFPKYPVKTGVRWGDPINGVGNELNNRMTGNAKFNTLTGGKGNDTLDGGGGSDTYIFNRGDGQDVIVEVEQGYYLTTTTDVFWRDENGTLVTPNDNELVWRPEGGCSEQIQFDHGVSFDQLWFRHVGNDLVLQTIGTTDSVTVKNWYTTDLAPVDRGLIVKDSTGKLLLGSDLENLVSAMAAFSPPAAGQTTLPVNYQTALSATMAANWH</sequence>
<evidence type="ECO:0000313" key="4">
    <source>
        <dbReference type="Proteomes" id="UP000252182"/>
    </source>
</evidence>
<gene>
    <name evidence="3" type="primary">cya_4</name>
    <name evidence="3" type="ORF">DTO96_100596</name>
</gene>
<dbReference type="RefSeq" id="WP_114562139.1">
    <property type="nucleotide sequence ID" value="NZ_CP031124.1"/>
</dbReference>